<dbReference type="InterPro" id="IPR045281">
    <property type="entry name" value="CONSTANS-like"/>
</dbReference>
<dbReference type="GO" id="GO:0003700">
    <property type="term" value="F:DNA-binding transcription factor activity"/>
    <property type="evidence" value="ECO:0007669"/>
    <property type="project" value="TreeGrafter"/>
</dbReference>
<dbReference type="PROSITE" id="PS51017">
    <property type="entry name" value="CCT"/>
    <property type="match status" value="1"/>
</dbReference>
<protein>
    <submittedName>
        <fullName evidence="5">Zinc finger CONSTANS-like protein</fullName>
    </submittedName>
</protein>
<dbReference type="PANTHER" id="PTHR31319:SF100">
    <property type="entry name" value="OS01G0835700 PROTEIN"/>
    <property type="match status" value="1"/>
</dbReference>
<evidence type="ECO:0000256" key="2">
    <source>
        <dbReference type="ARBA" id="ARBA00023242"/>
    </source>
</evidence>
<name>A0AAV8DKB7_9POAL</name>
<comment type="subcellular location">
    <subcellularLocation>
        <location evidence="1 3">Nucleus</location>
    </subcellularLocation>
</comment>
<proteinExistence type="predicted"/>
<feature type="domain" description="CCT" evidence="4">
    <location>
        <begin position="133"/>
        <end position="175"/>
    </location>
</feature>
<dbReference type="AlphaFoldDB" id="A0AAV8DKB7"/>
<evidence type="ECO:0000259" key="4">
    <source>
        <dbReference type="PROSITE" id="PS51017"/>
    </source>
</evidence>
<accession>A0AAV8DKB7</accession>
<evidence type="ECO:0000256" key="1">
    <source>
        <dbReference type="ARBA" id="ARBA00004123"/>
    </source>
</evidence>
<dbReference type="InterPro" id="IPR010402">
    <property type="entry name" value="CCT_domain"/>
</dbReference>
<dbReference type="EMBL" id="JAMFTS010000004">
    <property type="protein sequence ID" value="KAJ4767022.1"/>
    <property type="molecule type" value="Genomic_DNA"/>
</dbReference>
<sequence>MSRLSSSSSTSSVSFLDPSSYHSTFPHTAPFGYHPNPDHYNTMKDCFDLNFYSSSFPNQFVMRKTSIFNSSSSSSSSSSGEYLDFNSSPVRHVFSTGDDLQGMNGLQASSNETQASETGTITCKVGRYSAEERRERIQRYRSKRQQRNFQKKITYACRKTLADSRPRVKGRFARNGDNEKEMEMESEIAGPNYENFVYNNNYNCNVYSQSENNCTSTGTRDWQEELSYEEVFWPNMVDIFSSNLLS</sequence>
<evidence type="ECO:0000313" key="6">
    <source>
        <dbReference type="Proteomes" id="UP001140206"/>
    </source>
</evidence>
<keyword evidence="2 3" id="KW-0539">Nucleus</keyword>
<dbReference type="PANTHER" id="PTHR31319">
    <property type="entry name" value="ZINC FINGER PROTEIN CONSTANS-LIKE 4"/>
    <property type="match status" value="1"/>
</dbReference>
<evidence type="ECO:0000313" key="5">
    <source>
        <dbReference type="EMBL" id="KAJ4767022.1"/>
    </source>
</evidence>
<reference evidence="5" key="1">
    <citation type="submission" date="2022-08" db="EMBL/GenBank/DDBJ databases">
        <authorList>
            <person name="Marques A."/>
        </authorList>
    </citation>
    <scope>NUCLEOTIDE SEQUENCE</scope>
    <source>
        <strain evidence="5">RhyPub2mFocal</strain>
        <tissue evidence="5">Leaves</tissue>
    </source>
</reference>
<dbReference type="GO" id="GO:0005634">
    <property type="term" value="C:nucleus"/>
    <property type="evidence" value="ECO:0007669"/>
    <property type="project" value="UniProtKB-SubCell"/>
</dbReference>
<dbReference type="Proteomes" id="UP001140206">
    <property type="component" value="Chromosome 4"/>
</dbReference>
<evidence type="ECO:0000256" key="3">
    <source>
        <dbReference type="PROSITE-ProRule" id="PRU00357"/>
    </source>
</evidence>
<organism evidence="5 6">
    <name type="scientific">Rhynchospora pubera</name>
    <dbReference type="NCBI Taxonomy" id="906938"/>
    <lineage>
        <taxon>Eukaryota</taxon>
        <taxon>Viridiplantae</taxon>
        <taxon>Streptophyta</taxon>
        <taxon>Embryophyta</taxon>
        <taxon>Tracheophyta</taxon>
        <taxon>Spermatophyta</taxon>
        <taxon>Magnoliopsida</taxon>
        <taxon>Liliopsida</taxon>
        <taxon>Poales</taxon>
        <taxon>Cyperaceae</taxon>
        <taxon>Cyperoideae</taxon>
        <taxon>Rhynchosporeae</taxon>
        <taxon>Rhynchospora</taxon>
    </lineage>
</organism>
<dbReference type="Pfam" id="PF06203">
    <property type="entry name" value="CCT"/>
    <property type="match status" value="1"/>
</dbReference>
<comment type="caution">
    <text evidence="5">The sequence shown here is derived from an EMBL/GenBank/DDBJ whole genome shotgun (WGS) entry which is preliminary data.</text>
</comment>
<dbReference type="GO" id="GO:0009909">
    <property type="term" value="P:regulation of flower development"/>
    <property type="evidence" value="ECO:0007669"/>
    <property type="project" value="InterPro"/>
</dbReference>
<gene>
    <name evidence="5" type="ORF">LUZ62_077397</name>
</gene>
<keyword evidence="6" id="KW-1185">Reference proteome</keyword>